<evidence type="ECO:0000313" key="1">
    <source>
        <dbReference type="EMBL" id="KAH3692379.1"/>
    </source>
</evidence>
<organism evidence="1 2">
    <name type="scientific">Dreissena polymorpha</name>
    <name type="common">Zebra mussel</name>
    <name type="synonym">Mytilus polymorpha</name>
    <dbReference type="NCBI Taxonomy" id="45954"/>
    <lineage>
        <taxon>Eukaryota</taxon>
        <taxon>Metazoa</taxon>
        <taxon>Spiralia</taxon>
        <taxon>Lophotrochozoa</taxon>
        <taxon>Mollusca</taxon>
        <taxon>Bivalvia</taxon>
        <taxon>Autobranchia</taxon>
        <taxon>Heteroconchia</taxon>
        <taxon>Euheterodonta</taxon>
        <taxon>Imparidentia</taxon>
        <taxon>Neoheterodontei</taxon>
        <taxon>Myida</taxon>
        <taxon>Dreissenoidea</taxon>
        <taxon>Dreissenidae</taxon>
        <taxon>Dreissena</taxon>
    </lineage>
</organism>
<sequence length="132" mass="15039">MKDGRLRFRRMPPRFTPDVWNVHEATNHGKARTNNACKNWNNDFKHLVGHANPSLWMSSPPPFFHGRVLSGPVFSCEGFCPAPIKLTGGLLSGILFTIKSVIQTFCQLWRHTSETWNPSANSRTRMAVCLFR</sequence>
<accession>A0A9D3Y5R6</accession>
<keyword evidence="2" id="KW-1185">Reference proteome</keyword>
<reference evidence="1" key="1">
    <citation type="journal article" date="2019" name="bioRxiv">
        <title>The Genome of the Zebra Mussel, Dreissena polymorpha: A Resource for Invasive Species Research.</title>
        <authorList>
            <person name="McCartney M.A."/>
            <person name="Auch B."/>
            <person name="Kono T."/>
            <person name="Mallez S."/>
            <person name="Zhang Y."/>
            <person name="Obille A."/>
            <person name="Becker A."/>
            <person name="Abrahante J.E."/>
            <person name="Garbe J."/>
            <person name="Badalamenti J.P."/>
            <person name="Herman A."/>
            <person name="Mangelson H."/>
            <person name="Liachko I."/>
            <person name="Sullivan S."/>
            <person name="Sone E.D."/>
            <person name="Koren S."/>
            <person name="Silverstein K.A.T."/>
            <person name="Beckman K.B."/>
            <person name="Gohl D.M."/>
        </authorList>
    </citation>
    <scope>NUCLEOTIDE SEQUENCE</scope>
    <source>
        <strain evidence="1">Duluth1</strain>
        <tissue evidence="1">Whole animal</tissue>
    </source>
</reference>
<dbReference type="AlphaFoldDB" id="A0A9D3Y5R6"/>
<dbReference type="EMBL" id="JAIWYP010000023">
    <property type="protein sequence ID" value="KAH3692379.1"/>
    <property type="molecule type" value="Genomic_DNA"/>
</dbReference>
<comment type="caution">
    <text evidence="1">The sequence shown here is derived from an EMBL/GenBank/DDBJ whole genome shotgun (WGS) entry which is preliminary data.</text>
</comment>
<gene>
    <name evidence="1" type="ORF">DPMN_194829</name>
</gene>
<proteinExistence type="predicted"/>
<dbReference type="Proteomes" id="UP000828390">
    <property type="component" value="Unassembled WGS sequence"/>
</dbReference>
<evidence type="ECO:0000313" key="2">
    <source>
        <dbReference type="Proteomes" id="UP000828390"/>
    </source>
</evidence>
<reference evidence="1" key="2">
    <citation type="submission" date="2020-11" db="EMBL/GenBank/DDBJ databases">
        <authorList>
            <person name="McCartney M.A."/>
            <person name="Auch B."/>
            <person name="Kono T."/>
            <person name="Mallez S."/>
            <person name="Becker A."/>
            <person name="Gohl D.M."/>
            <person name="Silverstein K.A.T."/>
            <person name="Koren S."/>
            <person name="Bechman K.B."/>
            <person name="Herman A."/>
            <person name="Abrahante J.E."/>
            <person name="Garbe J."/>
        </authorList>
    </citation>
    <scope>NUCLEOTIDE SEQUENCE</scope>
    <source>
        <strain evidence="1">Duluth1</strain>
        <tissue evidence="1">Whole animal</tissue>
    </source>
</reference>
<protein>
    <submittedName>
        <fullName evidence="1">Uncharacterized protein</fullName>
    </submittedName>
</protein>
<name>A0A9D3Y5R6_DREPO</name>